<dbReference type="InterPro" id="IPR045424">
    <property type="entry name" value="DUF6509"/>
</dbReference>
<comment type="caution">
    <text evidence="1">The sequence shown here is derived from an EMBL/GenBank/DDBJ whole genome shotgun (WGS) entry which is preliminary data.</text>
</comment>
<sequence>MFSIKEFTVEQIIDPFGILEGERYEFILFLDVEEDDELFHENGVYIKALYVVKGDQSSLIKYDLFEGETNNYLDFELEEEEEKLVSDFCSSHLVNDEE</sequence>
<dbReference type="RefSeq" id="WP_209407149.1">
    <property type="nucleotide sequence ID" value="NZ_JAGIYQ010000015.1"/>
</dbReference>
<dbReference type="EMBL" id="JAGIYQ010000015">
    <property type="protein sequence ID" value="MBP0726804.1"/>
    <property type="molecule type" value="Genomic_DNA"/>
</dbReference>
<evidence type="ECO:0000313" key="1">
    <source>
        <dbReference type="EMBL" id="MBP0726804.1"/>
    </source>
</evidence>
<evidence type="ECO:0000313" key="2">
    <source>
        <dbReference type="Proteomes" id="UP000682134"/>
    </source>
</evidence>
<dbReference type="AlphaFoldDB" id="A0A940NK64"/>
<keyword evidence="2" id="KW-1185">Reference proteome</keyword>
<organism evidence="1 2">
    <name type="scientific">Gottfriedia endophytica</name>
    <dbReference type="NCBI Taxonomy" id="2820819"/>
    <lineage>
        <taxon>Bacteria</taxon>
        <taxon>Bacillati</taxon>
        <taxon>Bacillota</taxon>
        <taxon>Bacilli</taxon>
        <taxon>Bacillales</taxon>
        <taxon>Bacillaceae</taxon>
        <taxon>Gottfriedia</taxon>
    </lineage>
</organism>
<accession>A0A940NK64</accession>
<gene>
    <name evidence="1" type="ORF">J5Y03_16725</name>
</gene>
<proteinExistence type="predicted"/>
<reference evidence="1" key="1">
    <citation type="submission" date="2021-04" db="EMBL/GenBank/DDBJ databases">
        <title>Genome seq and assembly of Bacillus sp.</title>
        <authorList>
            <person name="Chhetri G."/>
        </authorList>
    </citation>
    <scope>NUCLEOTIDE SEQUENCE</scope>
    <source>
        <strain evidence="1">RG28</strain>
    </source>
</reference>
<dbReference type="Proteomes" id="UP000682134">
    <property type="component" value="Unassembled WGS sequence"/>
</dbReference>
<dbReference type="Pfam" id="PF20119">
    <property type="entry name" value="DUF6509"/>
    <property type="match status" value="1"/>
</dbReference>
<protein>
    <submittedName>
        <fullName evidence="1">Pullulanase</fullName>
    </submittedName>
</protein>
<name>A0A940NK64_9BACI</name>